<feature type="region of interest" description="Disordered" evidence="1">
    <location>
        <begin position="1"/>
        <end position="42"/>
    </location>
</feature>
<evidence type="ECO:0000256" key="1">
    <source>
        <dbReference type="SAM" id="MobiDB-lite"/>
    </source>
</evidence>
<reference evidence="2 3" key="1">
    <citation type="submission" date="2017-06" db="EMBL/GenBank/DDBJ databases">
        <title>Global population genomics of the pathogenic fungus Cryptococcus neoformans var. grubii.</title>
        <authorList>
            <person name="Cuomo C."/>
            <person name="Litvintseva A."/>
            <person name="Chen Y."/>
            <person name="Young S."/>
            <person name="Zeng Q."/>
            <person name="Chapman S."/>
            <person name="Gujja S."/>
            <person name="Saif S."/>
            <person name="Birren B."/>
        </authorList>
    </citation>
    <scope>NUCLEOTIDE SEQUENCE [LARGE SCALE GENOMIC DNA]</scope>
    <source>
        <strain evidence="2 3">Tu259-1</strain>
    </source>
</reference>
<dbReference type="EMBL" id="AMKT01000098">
    <property type="protein sequence ID" value="OXG11422.1"/>
    <property type="molecule type" value="Genomic_DNA"/>
</dbReference>
<name>A0A854Q359_CRYNE</name>
<evidence type="ECO:0000313" key="3">
    <source>
        <dbReference type="Proteomes" id="UP000199727"/>
    </source>
</evidence>
<proteinExistence type="predicted"/>
<sequence>MTFNIFASTSTSTNPFSSKSTRRAPSPSSCPIPPPFAPPTLPRLMKGVPWPDKRRGEVSVWLRFKALTRTCEQVEVRLR</sequence>
<organism evidence="2 3">
    <name type="scientific">Cryptococcus neoformans Tu259-1</name>
    <dbReference type="NCBI Taxonomy" id="1230072"/>
    <lineage>
        <taxon>Eukaryota</taxon>
        <taxon>Fungi</taxon>
        <taxon>Dikarya</taxon>
        <taxon>Basidiomycota</taxon>
        <taxon>Agaricomycotina</taxon>
        <taxon>Tremellomycetes</taxon>
        <taxon>Tremellales</taxon>
        <taxon>Cryptococcaceae</taxon>
        <taxon>Cryptococcus</taxon>
        <taxon>Cryptococcus neoformans species complex</taxon>
    </lineage>
</organism>
<gene>
    <name evidence="2" type="ORF">C361_06527</name>
</gene>
<accession>A0A854Q359</accession>
<evidence type="ECO:0000313" key="2">
    <source>
        <dbReference type="EMBL" id="OXG11422.1"/>
    </source>
</evidence>
<dbReference type="Proteomes" id="UP000199727">
    <property type="component" value="Unassembled WGS sequence"/>
</dbReference>
<protein>
    <submittedName>
        <fullName evidence="2">Uncharacterized protein</fullName>
    </submittedName>
</protein>
<feature type="compositionally biased region" description="Polar residues" evidence="1">
    <location>
        <begin position="1"/>
        <end position="19"/>
    </location>
</feature>
<feature type="compositionally biased region" description="Pro residues" evidence="1">
    <location>
        <begin position="28"/>
        <end position="41"/>
    </location>
</feature>
<comment type="caution">
    <text evidence="2">The sequence shown here is derived from an EMBL/GenBank/DDBJ whole genome shotgun (WGS) entry which is preliminary data.</text>
</comment>
<dbReference type="AlphaFoldDB" id="A0A854Q359"/>